<dbReference type="GO" id="GO:0016787">
    <property type="term" value="F:hydrolase activity"/>
    <property type="evidence" value="ECO:0007669"/>
    <property type="project" value="InterPro"/>
</dbReference>
<evidence type="ECO:0000313" key="4">
    <source>
        <dbReference type="Proteomes" id="UP000010798"/>
    </source>
</evidence>
<dbReference type="Pfam" id="PF06439">
    <property type="entry name" value="3keto-disac_hyd"/>
    <property type="match status" value="1"/>
</dbReference>
<dbReference type="RefSeq" id="WP_015249226.1">
    <property type="nucleotide sequence ID" value="NC_019892.1"/>
</dbReference>
<dbReference type="AlphaFoldDB" id="L0DMT3"/>
<dbReference type="OrthoDB" id="259356at2"/>
<dbReference type="KEGG" id="saci:Sinac_6024"/>
<evidence type="ECO:0000259" key="2">
    <source>
        <dbReference type="Pfam" id="PF06439"/>
    </source>
</evidence>
<feature type="domain" description="3-keto-alpha-glucoside-1,2-lyase/3-keto-2-hydroxy-glucal hydratase" evidence="2">
    <location>
        <begin position="41"/>
        <end position="275"/>
    </location>
</feature>
<reference evidence="3 4" key="1">
    <citation type="submission" date="2012-02" db="EMBL/GenBank/DDBJ databases">
        <title>Complete sequence of chromosome of Singulisphaera acidiphila DSM 18658.</title>
        <authorList>
            <consortium name="US DOE Joint Genome Institute (JGI-PGF)"/>
            <person name="Lucas S."/>
            <person name="Copeland A."/>
            <person name="Lapidus A."/>
            <person name="Glavina del Rio T."/>
            <person name="Dalin E."/>
            <person name="Tice H."/>
            <person name="Bruce D."/>
            <person name="Goodwin L."/>
            <person name="Pitluck S."/>
            <person name="Peters L."/>
            <person name="Ovchinnikova G."/>
            <person name="Chertkov O."/>
            <person name="Kyrpides N."/>
            <person name="Mavromatis K."/>
            <person name="Ivanova N."/>
            <person name="Brettin T."/>
            <person name="Detter J.C."/>
            <person name="Han C."/>
            <person name="Larimer F."/>
            <person name="Land M."/>
            <person name="Hauser L."/>
            <person name="Markowitz V."/>
            <person name="Cheng J.-F."/>
            <person name="Hugenholtz P."/>
            <person name="Woyke T."/>
            <person name="Wu D."/>
            <person name="Tindall B."/>
            <person name="Pomrenke H."/>
            <person name="Brambilla E."/>
            <person name="Klenk H.-P."/>
            <person name="Eisen J.A."/>
        </authorList>
    </citation>
    <scope>NUCLEOTIDE SEQUENCE [LARGE SCALE GENOMIC DNA]</scope>
    <source>
        <strain evidence="4">ATCC BAA-1392 / DSM 18658 / VKM B-2454 / MOB10</strain>
    </source>
</reference>
<gene>
    <name evidence="3" type="ordered locus">Sinac_6024</name>
</gene>
<dbReference type="InterPro" id="IPR006311">
    <property type="entry name" value="TAT_signal"/>
</dbReference>
<name>L0DMT3_SINAD</name>
<keyword evidence="4" id="KW-1185">Reference proteome</keyword>
<evidence type="ECO:0000256" key="1">
    <source>
        <dbReference type="SAM" id="MobiDB-lite"/>
    </source>
</evidence>
<dbReference type="Proteomes" id="UP000010798">
    <property type="component" value="Chromosome"/>
</dbReference>
<accession>L0DMT3</accession>
<sequence length="282" mass="30832">MPELTRRSALTALTFGLGLGGSLPFGASSSFAGDDREPTEGWQPLFNGKDLTGWTDRNPRAKRVWVVCDDVKLDPANPARLLPVGRGGGPGAVLLCGDDGRGTDIMTAEKFTDYELHVEFTVPKGSNSGVYNRGLFEIQVFDSYGVEQPSFHDCGALYERAFPKENLAKPPGVWQSFDIKLVGKSLTLVWNGKTIYLNHDVRYGETDRAAFERLTQESIGKPPELQVKLREEKGKFVGSFGEGGTRAGLDGPDRPGPILLQGDHGPVAYRNLRIRPIVAKKD</sequence>
<dbReference type="PROSITE" id="PS51318">
    <property type="entry name" value="TAT"/>
    <property type="match status" value="1"/>
</dbReference>
<evidence type="ECO:0000313" key="3">
    <source>
        <dbReference type="EMBL" id="AGA30135.1"/>
    </source>
</evidence>
<feature type="region of interest" description="Disordered" evidence="1">
    <location>
        <begin position="30"/>
        <end position="49"/>
    </location>
</feature>
<dbReference type="EMBL" id="CP003364">
    <property type="protein sequence ID" value="AGA30135.1"/>
    <property type="molecule type" value="Genomic_DNA"/>
</dbReference>
<proteinExistence type="predicted"/>
<organism evidence="3 4">
    <name type="scientific">Singulisphaera acidiphila (strain ATCC BAA-1392 / DSM 18658 / VKM B-2454 / MOB10)</name>
    <dbReference type="NCBI Taxonomy" id="886293"/>
    <lineage>
        <taxon>Bacteria</taxon>
        <taxon>Pseudomonadati</taxon>
        <taxon>Planctomycetota</taxon>
        <taxon>Planctomycetia</taxon>
        <taxon>Isosphaerales</taxon>
        <taxon>Isosphaeraceae</taxon>
        <taxon>Singulisphaera</taxon>
    </lineage>
</organism>
<dbReference type="STRING" id="886293.Sinac_6024"/>
<protein>
    <recommendedName>
        <fullName evidence="2">3-keto-alpha-glucoside-1,2-lyase/3-keto-2-hydroxy-glucal hydratase domain-containing protein</fullName>
    </recommendedName>
</protein>
<dbReference type="eggNOG" id="COG2133">
    <property type="taxonomic scope" value="Bacteria"/>
</dbReference>
<dbReference type="HOGENOM" id="CLU_079604_0_0_0"/>
<dbReference type="InterPro" id="IPR010496">
    <property type="entry name" value="AL/BT2_dom"/>
</dbReference>
<dbReference type="Gene3D" id="2.60.120.560">
    <property type="entry name" value="Exo-inulinase, domain 1"/>
    <property type="match status" value="1"/>
</dbReference>